<feature type="region of interest" description="Disordered" evidence="1">
    <location>
        <begin position="835"/>
        <end position="859"/>
    </location>
</feature>
<evidence type="ECO:0000313" key="3">
    <source>
        <dbReference type="Proteomes" id="UP001652623"/>
    </source>
</evidence>
<feature type="compositionally biased region" description="Basic and acidic residues" evidence="1">
    <location>
        <begin position="596"/>
        <end position="611"/>
    </location>
</feature>
<feature type="compositionally biased region" description="Polar residues" evidence="1">
    <location>
        <begin position="702"/>
        <end position="717"/>
    </location>
</feature>
<dbReference type="SUPFAM" id="SSF54236">
    <property type="entry name" value="Ubiquitin-like"/>
    <property type="match status" value="1"/>
</dbReference>
<gene>
    <name evidence="4" type="primary">LOC107419843</name>
</gene>
<accession>A0ABM3IML3</accession>
<dbReference type="GeneID" id="107419843"/>
<feature type="domain" description="Ubiquitin-like" evidence="2">
    <location>
        <begin position="22"/>
        <end position="97"/>
    </location>
</feature>
<dbReference type="PRINTS" id="PR00348">
    <property type="entry name" value="UBIQUITIN"/>
</dbReference>
<feature type="compositionally biased region" description="Low complexity" evidence="1">
    <location>
        <begin position="206"/>
        <end position="221"/>
    </location>
</feature>
<dbReference type="CDD" id="cd17039">
    <property type="entry name" value="Ubl_ubiquitin_like"/>
    <property type="match status" value="1"/>
</dbReference>
<keyword evidence="3" id="KW-1185">Reference proteome</keyword>
<dbReference type="InterPro" id="IPR000626">
    <property type="entry name" value="Ubiquitin-like_dom"/>
</dbReference>
<feature type="region of interest" description="Disordered" evidence="1">
    <location>
        <begin position="91"/>
        <end position="126"/>
    </location>
</feature>
<feature type="region of interest" description="Disordered" evidence="1">
    <location>
        <begin position="663"/>
        <end position="688"/>
    </location>
</feature>
<feature type="compositionally biased region" description="Low complexity" evidence="1">
    <location>
        <begin position="718"/>
        <end position="733"/>
    </location>
</feature>
<feature type="compositionally biased region" description="Polar residues" evidence="1">
    <location>
        <begin position="670"/>
        <end position="688"/>
    </location>
</feature>
<dbReference type="SMART" id="SM00213">
    <property type="entry name" value="UBQ"/>
    <property type="match status" value="1"/>
</dbReference>
<dbReference type="Proteomes" id="UP001652623">
    <property type="component" value="Chromosome 5"/>
</dbReference>
<protein>
    <submittedName>
        <fullName evidence="4">Ubiquitin-like domain-containing protein CIP73 isoform X2</fullName>
    </submittedName>
</protein>
<feature type="region of interest" description="Disordered" evidence="1">
    <location>
        <begin position="499"/>
        <end position="524"/>
    </location>
</feature>
<evidence type="ECO:0000313" key="4">
    <source>
        <dbReference type="RefSeq" id="XP_048331682.1"/>
    </source>
</evidence>
<evidence type="ECO:0000259" key="2">
    <source>
        <dbReference type="PROSITE" id="PS50053"/>
    </source>
</evidence>
<dbReference type="Pfam" id="PF00240">
    <property type="entry name" value="ubiquitin"/>
    <property type="match status" value="1"/>
</dbReference>
<feature type="region of interest" description="Disordered" evidence="1">
    <location>
        <begin position="543"/>
        <end position="615"/>
    </location>
</feature>
<name>A0ABM3IML3_ZIZJJ</name>
<dbReference type="InterPro" id="IPR019956">
    <property type="entry name" value="Ubiquitin_dom"/>
</dbReference>
<dbReference type="PROSITE" id="PS50053">
    <property type="entry name" value="UBIQUITIN_2"/>
    <property type="match status" value="1"/>
</dbReference>
<reference evidence="4" key="1">
    <citation type="submission" date="2025-08" db="UniProtKB">
        <authorList>
            <consortium name="RefSeq"/>
        </authorList>
    </citation>
    <scope>IDENTIFICATION</scope>
    <source>
        <tissue evidence="4">Seedling</tissue>
    </source>
</reference>
<feature type="region of interest" description="Disordered" evidence="1">
    <location>
        <begin position="702"/>
        <end position="733"/>
    </location>
</feature>
<dbReference type="RefSeq" id="XP_048331682.1">
    <property type="nucleotide sequence ID" value="XM_048475725.2"/>
</dbReference>
<dbReference type="PANTHER" id="PTHR15204:SF5">
    <property type="entry name" value="LARGE PROLINE-RICH PROTEIN BAG6 ISOFORM X1"/>
    <property type="match status" value="1"/>
</dbReference>
<dbReference type="Gene3D" id="3.10.20.90">
    <property type="entry name" value="Phosphatidylinositol 3-kinase Catalytic Subunit, Chain A, domain 1"/>
    <property type="match status" value="1"/>
</dbReference>
<sequence>MADQHSGEGSSTSNMESSDATVQIKIKTLDSQIYNFEVDKNMPVSLFKEKIENETGVPVGRQRLIFRGKVLKDNDLLSDYRVENGHTLHLVARQPAESQASSGTSPGETNGPNASQVNEASTGAPRNRVGQISHSVVLGTFNVGDQTEAIVPDLTRVIGAVLNSIGVGGQNLSNVTGINPSTTTSSNPGQFPQGNETEGMHGNAGGQSQAGNQASSGQVFSSQQFQTLHQAGQVPLAASAIPIPSLNVPIPDSLNTLSEFMNRMEQNLAQNGYQTNLSSNNTGDQPRMDLPSNTQGLHTPEALSIVLRHAERLLSRHAVAALSHIAGRLEQEGGSSDLTLRGQIQSESVQVGFAMQHLGALLLELGRTILTLRMGQTPAESVVNAGPAVYISPSGPNPIMVQPFPLQTNPLFGGSVPTSNPLTSGPVGVGSAPRSVNIHIHTGASLPPIVSAVGARGSNGEGMLAERRNGAGSNDLGASRMLPVRNIIAAAVPSHPSGVPISSAAQPGPGIAVTQPPSDSVSLSSVLSEVNSQIRNLVGNMQGAHAVQSGQAESNVRSSSVGSGSSSSENEHPSTMAVNGGGESGVSLHACTPQIEGHEDSGSSSGSKDDSSCSVKGPWICSSGQTVKSEDVKVNAQGSSGNAKAVPLGLGLGSLERKGKQLKPLAKNGDSGTTSSSINQDQQATRTQQLLQSLAARSSVVNRMTSNNPSTEQQSSTVGQVRDGSSGSQGSVGQADMANVMSQVLNSPALSGLLTGVSEQTGVGSPNVLRNMLQQFTQNPQMSNAMNQIAQQIDSQDVENMFAGLGGHGGGIDFSRMFQQMMPIVSRALVSGSTAPQSLSAMEPQPEPQYNQQNLSRDEHDEQNFQVDLQQVAQRIGHLDSPEDAFRALVENSFWSCGGSSGPQEFVDDLCSEEDLASEYVELLQQDIQRRLQDDSGQDRS</sequence>
<feature type="compositionally biased region" description="Low complexity" evidence="1">
    <location>
        <begin position="553"/>
        <end position="568"/>
    </location>
</feature>
<feature type="compositionally biased region" description="Polar residues" evidence="1">
    <location>
        <begin position="96"/>
        <end position="121"/>
    </location>
</feature>
<feature type="compositionally biased region" description="Polar residues" evidence="1">
    <location>
        <begin position="176"/>
        <end position="196"/>
    </location>
</feature>
<proteinExistence type="predicted"/>
<evidence type="ECO:0000256" key="1">
    <source>
        <dbReference type="SAM" id="MobiDB-lite"/>
    </source>
</evidence>
<dbReference type="PANTHER" id="PTHR15204">
    <property type="entry name" value="LARGE PROLINE-RICH PROTEIN BAG6"/>
    <property type="match status" value="1"/>
</dbReference>
<organism evidence="3 4">
    <name type="scientific">Ziziphus jujuba</name>
    <name type="common">Chinese jujube</name>
    <name type="synonym">Ziziphus sativa</name>
    <dbReference type="NCBI Taxonomy" id="326968"/>
    <lineage>
        <taxon>Eukaryota</taxon>
        <taxon>Viridiplantae</taxon>
        <taxon>Streptophyta</taxon>
        <taxon>Embryophyta</taxon>
        <taxon>Tracheophyta</taxon>
        <taxon>Spermatophyta</taxon>
        <taxon>Magnoliopsida</taxon>
        <taxon>eudicotyledons</taxon>
        <taxon>Gunneridae</taxon>
        <taxon>Pentapetalae</taxon>
        <taxon>rosids</taxon>
        <taxon>fabids</taxon>
        <taxon>Rosales</taxon>
        <taxon>Rhamnaceae</taxon>
        <taxon>Paliureae</taxon>
        <taxon>Ziziphus</taxon>
    </lineage>
</organism>
<dbReference type="InterPro" id="IPR029071">
    <property type="entry name" value="Ubiquitin-like_domsf"/>
</dbReference>
<feature type="region of interest" description="Disordered" evidence="1">
    <location>
        <begin position="176"/>
        <end position="221"/>
    </location>
</feature>